<keyword evidence="1" id="KW-0812">Transmembrane</keyword>
<dbReference type="AlphaFoldDB" id="A0A0H3XL23"/>
<keyword evidence="3" id="KW-1185">Reference proteome</keyword>
<feature type="transmembrane region" description="Helical" evidence="1">
    <location>
        <begin position="21"/>
        <end position="41"/>
    </location>
</feature>
<proteinExistence type="predicted"/>
<dbReference type="RefSeq" id="WP_053040824.1">
    <property type="nucleotide sequence ID" value="NZ_CP011856.1"/>
</dbReference>
<evidence type="ECO:0008006" key="4">
    <source>
        <dbReference type="Google" id="ProtNLM"/>
    </source>
</evidence>
<sequence>MKKIKVRNRQQIIAFKSIFKLTVIAMLSAITLALNTIFRFIPGFEFITFMVVASSVIFTYDLACGLINTCCSLQLILTGASISSIWYFLLMNGYGLIIFGLRRGIIKHWWLTIIIMPMFALGVTGLNYLEWYLLYGNNVAYSMFIKATLSNDVRFSLNILFAIIIYPLFWKLMILYRNKWDWIFNHHFLQTNKINLWKKTQPRKLPIPCCPSLRKGESTDE</sequence>
<protein>
    <recommendedName>
        <fullName evidence="4">Transmembrane protein</fullName>
    </recommendedName>
</protein>
<accession>A0A0H3XL23</accession>
<name>A0A0H3XL23_9MOLU</name>
<reference evidence="3" key="2">
    <citation type="submission" date="2015-06" db="EMBL/GenBank/DDBJ databases">
        <title>Complete genome sequence of Spiroplasma eriocheiris TDA-040725-5 (DSM 21848).</title>
        <authorList>
            <person name="Lo W.-S."/>
            <person name="Kuo C.-H."/>
        </authorList>
    </citation>
    <scope>NUCLEOTIDE SEQUENCE [LARGE SCALE GENOMIC DNA]</scope>
    <source>
        <strain evidence="3">TDA-040725-5</strain>
    </source>
</reference>
<reference evidence="2 3" key="1">
    <citation type="journal article" date="2015" name="Genome Biol. Evol.">
        <title>Found and Lost: The Fates of Horizontally Acquired Genes in Arthropod-Symbiotic Spiroplasma.</title>
        <authorList>
            <person name="Lo W.S."/>
            <person name="Gasparich G.E."/>
            <person name="Kuo C.H."/>
        </authorList>
    </citation>
    <scope>NUCLEOTIDE SEQUENCE [LARGE SCALE GENOMIC DNA]</scope>
    <source>
        <strain evidence="3">TDA-040725-5</strain>
    </source>
</reference>
<dbReference type="PATRIC" id="fig|743698.3.peg.613"/>
<feature type="transmembrane region" description="Helical" evidence="1">
    <location>
        <begin position="47"/>
        <end position="68"/>
    </location>
</feature>
<gene>
    <name evidence="2" type="ORF">SERIO_v1c06130</name>
</gene>
<evidence type="ECO:0000313" key="2">
    <source>
        <dbReference type="EMBL" id="AKM54184.1"/>
    </source>
</evidence>
<dbReference type="Proteomes" id="UP000035661">
    <property type="component" value="Chromosome"/>
</dbReference>
<feature type="transmembrane region" description="Helical" evidence="1">
    <location>
        <begin position="75"/>
        <end position="97"/>
    </location>
</feature>
<evidence type="ECO:0000313" key="3">
    <source>
        <dbReference type="Proteomes" id="UP000035661"/>
    </source>
</evidence>
<keyword evidence="1" id="KW-0472">Membrane</keyword>
<feature type="transmembrane region" description="Helical" evidence="1">
    <location>
        <begin position="109"/>
        <end position="134"/>
    </location>
</feature>
<dbReference type="EMBL" id="CP011856">
    <property type="protein sequence ID" value="AKM54184.1"/>
    <property type="molecule type" value="Genomic_DNA"/>
</dbReference>
<evidence type="ECO:0000256" key="1">
    <source>
        <dbReference type="SAM" id="Phobius"/>
    </source>
</evidence>
<organism evidence="2 3">
    <name type="scientific">Spiroplasma eriocheiris</name>
    <dbReference type="NCBI Taxonomy" id="315358"/>
    <lineage>
        <taxon>Bacteria</taxon>
        <taxon>Bacillati</taxon>
        <taxon>Mycoplasmatota</taxon>
        <taxon>Mollicutes</taxon>
        <taxon>Entomoplasmatales</taxon>
        <taxon>Spiroplasmataceae</taxon>
        <taxon>Spiroplasma</taxon>
    </lineage>
</organism>
<feature type="transmembrane region" description="Helical" evidence="1">
    <location>
        <begin position="155"/>
        <end position="176"/>
    </location>
</feature>
<dbReference type="KEGG" id="seri:SERIO_v1c06130"/>
<keyword evidence="1" id="KW-1133">Transmembrane helix</keyword>